<proteinExistence type="predicted"/>
<feature type="region of interest" description="Disordered" evidence="1">
    <location>
        <begin position="1"/>
        <end position="68"/>
    </location>
</feature>
<accession>H2YY30</accession>
<dbReference type="InParanoid" id="H2YY30"/>
<feature type="compositionally biased region" description="Basic and acidic residues" evidence="1">
    <location>
        <begin position="11"/>
        <end position="43"/>
    </location>
</feature>
<dbReference type="Ensembl" id="ENSCSAVT00000010366.1">
    <property type="protein sequence ID" value="ENSCSAVP00000010241.1"/>
    <property type="gene ID" value="ENSCSAVG00000006036.1"/>
</dbReference>
<evidence type="ECO:0000313" key="2">
    <source>
        <dbReference type="Ensembl" id="ENSCSAVP00000010241.1"/>
    </source>
</evidence>
<feature type="compositionally biased region" description="Polar residues" evidence="1">
    <location>
        <begin position="204"/>
        <end position="217"/>
    </location>
</feature>
<evidence type="ECO:0000256" key="1">
    <source>
        <dbReference type="SAM" id="MobiDB-lite"/>
    </source>
</evidence>
<reference evidence="3" key="1">
    <citation type="submission" date="2003-08" db="EMBL/GenBank/DDBJ databases">
        <authorList>
            <person name="Birren B."/>
            <person name="Nusbaum C."/>
            <person name="Abebe A."/>
            <person name="Abouelleil A."/>
            <person name="Adekoya E."/>
            <person name="Ait-zahra M."/>
            <person name="Allen N."/>
            <person name="Allen T."/>
            <person name="An P."/>
            <person name="Anderson M."/>
            <person name="Anderson S."/>
            <person name="Arachchi H."/>
            <person name="Armbruster J."/>
            <person name="Bachantsang P."/>
            <person name="Baldwin J."/>
            <person name="Barry A."/>
            <person name="Bayul T."/>
            <person name="Blitshsteyn B."/>
            <person name="Bloom T."/>
            <person name="Blye J."/>
            <person name="Boguslavskiy L."/>
            <person name="Borowsky M."/>
            <person name="Boukhgalter B."/>
            <person name="Brunache A."/>
            <person name="Butler J."/>
            <person name="Calixte N."/>
            <person name="Calvo S."/>
            <person name="Camarata J."/>
            <person name="Campo K."/>
            <person name="Chang J."/>
            <person name="Cheshatsang Y."/>
            <person name="Citroen M."/>
            <person name="Collymore A."/>
            <person name="Considine T."/>
            <person name="Cook A."/>
            <person name="Cooke P."/>
            <person name="Corum B."/>
            <person name="Cuomo C."/>
            <person name="David R."/>
            <person name="Dawoe T."/>
            <person name="Degray S."/>
            <person name="Dodge S."/>
            <person name="Dooley K."/>
            <person name="Dorje P."/>
            <person name="Dorjee K."/>
            <person name="Dorris L."/>
            <person name="Duffey N."/>
            <person name="Dupes A."/>
            <person name="Elkins T."/>
            <person name="Engels R."/>
            <person name="Erickson J."/>
            <person name="Farina A."/>
            <person name="Faro S."/>
            <person name="Ferreira P."/>
            <person name="Fischer H."/>
            <person name="Fitzgerald M."/>
            <person name="Foley K."/>
            <person name="Gage D."/>
            <person name="Galagan J."/>
            <person name="Gearin G."/>
            <person name="Gnerre S."/>
            <person name="Gnirke A."/>
            <person name="Goyette A."/>
            <person name="Graham J."/>
            <person name="Grandbois E."/>
            <person name="Gyaltsen K."/>
            <person name="Hafez N."/>
            <person name="Hagopian D."/>
            <person name="Hagos B."/>
            <person name="Hall J."/>
            <person name="Hatcher B."/>
            <person name="Heller A."/>
            <person name="Higgins H."/>
            <person name="Honan T."/>
            <person name="Horn A."/>
            <person name="Houde N."/>
            <person name="Hughes L."/>
            <person name="Hulme W."/>
            <person name="Husby E."/>
            <person name="Iliev I."/>
            <person name="Jaffe D."/>
            <person name="Jones C."/>
            <person name="Kamal M."/>
            <person name="Kamat A."/>
            <person name="Kamvysselis M."/>
            <person name="Karlsson E."/>
            <person name="Kells C."/>
            <person name="Kieu A."/>
            <person name="Kisner P."/>
            <person name="Kodira C."/>
            <person name="Kulbokas E."/>
            <person name="Labutti K."/>
            <person name="Lama D."/>
            <person name="Landers T."/>
            <person name="Leger J."/>
            <person name="Levine S."/>
            <person name="Lewis D."/>
            <person name="Lewis T."/>
            <person name="Lindblad-toh K."/>
            <person name="Liu X."/>
            <person name="Lokyitsang T."/>
            <person name="Lokyitsang Y."/>
            <person name="Lucien O."/>
            <person name="Lui A."/>
            <person name="Ma L.J."/>
            <person name="Mabbitt R."/>
            <person name="Macdonald J."/>
            <person name="Maclean C."/>
            <person name="Major J."/>
            <person name="Manning J."/>
            <person name="Marabella R."/>
            <person name="Maru K."/>
            <person name="Matthews C."/>
            <person name="Mauceli E."/>
            <person name="Mccarthy M."/>
            <person name="Mcdonough S."/>
            <person name="Mcghee T."/>
            <person name="Meldrim J."/>
            <person name="Meneus L."/>
            <person name="Mesirov J."/>
            <person name="Mihalev A."/>
            <person name="Mihova T."/>
            <person name="Mikkelsen T."/>
            <person name="Mlenga V."/>
            <person name="Moru K."/>
            <person name="Mozes J."/>
            <person name="Mulrain L."/>
            <person name="Munson G."/>
            <person name="Naylor J."/>
            <person name="Newes C."/>
            <person name="Nguyen C."/>
            <person name="Nguyen N."/>
            <person name="Nguyen T."/>
            <person name="Nicol R."/>
            <person name="Nielsen C."/>
            <person name="Nizzari M."/>
            <person name="Norbu C."/>
            <person name="Norbu N."/>
            <person name="O'donnell P."/>
            <person name="Okoawo O."/>
            <person name="O'leary S."/>
            <person name="Omotosho B."/>
            <person name="O'neill K."/>
            <person name="Osman S."/>
            <person name="Parker S."/>
            <person name="Perrin D."/>
            <person name="Phunkhang P."/>
            <person name="Piqani B."/>
            <person name="Purcell S."/>
            <person name="Rachupka T."/>
            <person name="Ramasamy U."/>
            <person name="Rameau R."/>
            <person name="Ray V."/>
            <person name="Raymond C."/>
            <person name="Retta R."/>
            <person name="Richardson S."/>
            <person name="Rise C."/>
            <person name="Rodriguez J."/>
            <person name="Rogers J."/>
            <person name="Rogov P."/>
            <person name="Rutman M."/>
            <person name="Schupbach R."/>
            <person name="Seaman C."/>
            <person name="Settipalli S."/>
            <person name="Sharpe T."/>
            <person name="Sheridan J."/>
            <person name="Sherpa N."/>
            <person name="Shi J."/>
            <person name="Smirnov S."/>
            <person name="Smith C."/>
            <person name="Sougnez C."/>
            <person name="Spencer B."/>
            <person name="Stalker J."/>
            <person name="Stange-thomann N."/>
            <person name="Stavropoulos S."/>
            <person name="Stetson K."/>
            <person name="Stone C."/>
            <person name="Stone S."/>
            <person name="Stubbs M."/>
            <person name="Talamas J."/>
            <person name="Tchuinga P."/>
            <person name="Tenzing P."/>
            <person name="Tesfaye S."/>
            <person name="Theodore J."/>
            <person name="Thoulutsang Y."/>
            <person name="Topham K."/>
            <person name="Towey S."/>
            <person name="Tsamla T."/>
            <person name="Tsomo N."/>
            <person name="Vallee D."/>
            <person name="Vassiliev H."/>
            <person name="Venkataraman V."/>
            <person name="Vinson J."/>
            <person name="Vo A."/>
            <person name="Wade C."/>
            <person name="Wang S."/>
            <person name="Wangchuk T."/>
            <person name="Wangdi T."/>
            <person name="Whittaker C."/>
            <person name="Wilkinson J."/>
            <person name="Wu Y."/>
            <person name="Wyman D."/>
            <person name="Yadav S."/>
            <person name="Yang S."/>
            <person name="Yang X."/>
            <person name="Yeager S."/>
            <person name="Yee E."/>
            <person name="Young G."/>
            <person name="Zainoun J."/>
            <person name="Zembeck L."/>
            <person name="Zimmer A."/>
            <person name="Zody M."/>
            <person name="Lander E."/>
        </authorList>
    </citation>
    <scope>NUCLEOTIDE SEQUENCE [LARGE SCALE GENOMIC DNA]</scope>
</reference>
<reference evidence="2" key="3">
    <citation type="submission" date="2025-09" db="UniProtKB">
        <authorList>
            <consortium name="Ensembl"/>
        </authorList>
    </citation>
    <scope>IDENTIFICATION</scope>
</reference>
<organism evidence="2 3">
    <name type="scientific">Ciona savignyi</name>
    <name type="common">Pacific transparent sea squirt</name>
    <dbReference type="NCBI Taxonomy" id="51511"/>
    <lineage>
        <taxon>Eukaryota</taxon>
        <taxon>Metazoa</taxon>
        <taxon>Chordata</taxon>
        <taxon>Tunicata</taxon>
        <taxon>Ascidiacea</taxon>
        <taxon>Phlebobranchia</taxon>
        <taxon>Cionidae</taxon>
        <taxon>Ciona</taxon>
    </lineage>
</organism>
<feature type="compositionally biased region" description="Polar residues" evidence="1">
    <location>
        <begin position="164"/>
        <end position="176"/>
    </location>
</feature>
<dbReference type="HOGENOM" id="CLU_1274778_0_0_1"/>
<reference evidence="2" key="2">
    <citation type="submission" date="2025-08" db="UniProtKB">
        <authorList>
            <consortium name="Ensembl"/>
        </authorList>
    </citation>
    <scope>IDENTIFICATION</scope>
</reference>
<name>H2YY30_CIOSA</name>
<sequence length="217" mass="23587">MTILPKKKVTKDKTQNEKAQSSHEHLPSQHHSQLPERTRHDASQIRSTAHSSAQLEERPHRNRIRHPPEFPVLQNTEAQEGPFGPTYDAAVTDSAGGGCGIVDPALQLHTIVAKTNTDITDAAPPVLNVQAPGETGVKERPVSVKRRHGRQSPHAPPYSRKNSRCSPTTDNASSSGMLAPPAKHHGAVRRHHAAPDDRRPISPPVNTGLSNASRSVR</sequence>
<feature type="region of interest" description="Disordered" evidence="1">
    <location>
        <begin position="124"/>
        <end position="217"/>
    </location>
</feature>
<feature type="compositionally biased region" description="Basic residues" evidence="1">
    <location>
        <begin position="1"/>
        <end position="10"/>
    </location>
</feature>
<dbReference type="Proteomes" id="UP000007875">
    <property type="component" value="Unassembled WGS sequence"/>
</dbReference>
<keyword evidence="3" id="KW-1185">Reference proteome</keyword>
<feature type="compositionally biased region" description="Polar residues" evidence="1">
    <location>
        <begin position="44"/>
        <end position="54"/>
    </location>
</feature>
<evidence type="ECO:0000313" key="3">
    <source>
        <dbReference type="Proteomes" id="UP000007875"/>
    </source>
</evidence>
<dbReference type="AlphaFoldDB" id="H2YY30"/>
<feature type="compositionally biased region" description="Basic residues" evidence="1">
    <location>
        <begin position="182"/>
        <end position="192"/>
    </location>
</feature>
<protein>
    <submittedName>
        <fullName evidence="2">Uncharacterized protein</fullName>
    </submittedName>
</protein>